<reference evidence="2" key="1">
    <citation type="journal article" date="2023" name="Nat. Plants">
        <title>Single-cell RNA sequencing provides a high-resolution roadmap for understanding the multicellular compartmentation of specialized metabolism.</title>
        <authorList>
            <person name="Sun S."/>
            <person name="Shen X."/>
            <person name="Li Y."/>
            <person name="Li Y."/>
            <person name="Wang S."/>
            <person name="Li R."/>
            <person name="Zhang H."/>
            <person name="Shen G."/>
            <person name="Guo B."/>
            <person name="Wei J."/>
            <person name="Xu J."/>
            <person name="St-Pierre B."/>
            <person name="Chen S."/>
            <person name="Sun C."/>
        </authorList>
    </citation>
    <scope>NUCLEOTIDE SEQUENCE [LARGE SCALE GENOMIC DNA]</scope>
</reference>
<keyword evidence="2" id="KW-1185">Reference proteome</keyword>
<dbReference type="EMBL" id="CM044703">
    <property type="protein sequence ID" value="KAI5673863.1"/>
    <property type="molecule type" value="Genomic_DNA"/>
</dbReference>
<evidence type="ECO:0000313" key="2">
    <source>
        <dbReference type="Proteomes" id="UP001060085"/>
    </source>
</evidence>
<accession>A0ACC0BMM1</accession>
<sequence length="126" mass="14283">MSNLPPSFVLRSTLEVTLRDAEEVTMDAEPISFRFQEGLGLPVSKSQRKGNRMIESVPRLSPSRVVDKYCYHIDSNKCFSSQVQVYNFIENGICLRTLSSNRKEDDENSDKKMVGIYLNLGLQFGA</sequence>
<protein>
    <submittedName>
        <fullName evidence="1">Uncharacterized protein</fullName>
    </submittedName>
</protein>
<evidence type="ECO:0000313" key="1">
    <source>
        <dbReference type="EMBL" id="KAI5673863.1"/>
    </source>
</evidence>
<dbReference type="Proteomes" id="UP001060085">
    <property type="component" value="Linkage Group LG03"/>
</dbReference>
<comment type="caution">
    <text evidence="1">The sequence shown here is derived from an EMBL/GenBank/DDBJ whole genome shotgun (WGS) entry which is preliminary data.</text>
</comment>
<proteinExistence type="predicted"/>
<organism evidence="1 2">
    <name type="scientific">Catharanthus roseus</name>
    <name type="common">Madagascar periwinkle</name>
    <name type="synonym">Vinca rosea</name>
    <dbReference type="NCBI Taxonomy" id="4058"/>
    <lineage>
        <taxon>Eukaryota</taxon>
        <taxon>Viridiplantae</taxon>
        <taxon>Streptophyta</taxon>
        <taxon>Embryophyta</taxon>
        <taxon>Tracheophyta</taxon>
        <taxon>Spermatophyta</taxon>
        <taxon>Magnoliopsida</taxon>
        <taxon>eudicotyledons</taxon>
        <taxon>Gunneridae</taxon>
        <taxon>Pentapetalae</taxon>
        <taxon>asterids</taxon>
        <taxon>lamiids</taxon>
        <taxon>Gentianales</taxon>
        <taxon>Apocynaceae</taxon>
        <taxon>Rauvolfioideae</taxon>
        <taxon>Vinceae</taxon>
        <taxon>Catharanthinae</taxon>
        <taxon>Catharanthus</taxon>
    </lineage>
</organism>
<name>A0ACC0BMM1_CATRO</name>
<gene>
    <name evidence="1" type="ORF">M9H77_14227</name>
</gene>